<gene>
    <name evidence="2" type="ORF">AB205_0191590</name>
</gene>
<keyword evidence="3" id="KW-1185">Reference proteome</keyword>
<feature type="region of interest" description="Disordered" evidence="1">
    <location>
        <begin position="119"/>
        <end position="147"/>
    </location>
</feature>
<protein>
    <submittedName>
        <fullName evidence="2">Uncharacterized protein</fullName>
    </submittedName>
</protein>
<accession>A0A2G9QGH6</accession>
<reference evidence="3" key="1">
    <citation type="journal article" date="2017" name="Nat. Commun.">
        <title>The North American bullfrog draft genome provides insight into hormonal regulation of long noncoding RNA.</title>
        <authorList>
            <person name="Hammond S.A."/>
            <person name="Warren R.L."/>
            <person name="Vandervalk B.P."/>
            <person name="Kucuk E."/>
            <person name="Khan H."/>
            <person name="Gibb E.A."/>
            <person name="Pandoh P."/>
            <person name="Kirk H."/>
            <person name="Zhao Y."/>
            <person name="Jones M."/>
            <person name="Mungall A.J."/>
            <person name="Coope R."/>
            <person name="Pleasance S."/>
            <person name="Moore R.A."/>
            <person name="Holt R.A."/>
            <person name="Round J.M."/>
            <person name="Ohora S."/>
            <person name="Walle B.V."/>
            <person name="Veldhoen N."/>
            <person name="Helbing C.C."/>
            <person name="Birol I."/>
        </authorList>
    </citation>
    <scope>NUCLEOTIDE SEQUENCE [LARGE SCALE GENOMIC DNA]</scope>
</reference>
<sequence>MRHVTLTQPISDRGKEPINLDVYHVTSCVQSQPVTECKQATVTSCYWVLLLTHQLCLVTTHSTHQYTLIALSNKEDLSPAHLSTRAPVTTPQSTRIPVTSPSEYPSTCLQTRVPEYLSSDHQSTRAPVTSPEYLSADHQSTRVPVSRPEYPSTYLQTIRVPEHLSPAQSTCLQTIRVPEYLSPDQSTR</sequence>
<proteinExistence type="predicted"/>
<feature type="region of interest" description="Disordered" evidence="1">
    <location>
        <begin position="84"/>
        <end position="106"/>
    </location>
</feature>
<organism evidence="2 3">
    <name type="scientific">Aquarana catesbeiana</name>
    <name type="common">American bullfrog</name>
    <name type="synonym">Rana catesbeiana</name>
    <dbReference type="NCBI Taxonomy" id="8400"/>
    <lineage>
        <taxon>Eukaryota</taxon>
        <taxon>Metazoa</taxon>
        <taxon>Chordata</taxon>
        <taxon>Craniata</taxon>
        <taxon>Vertebrata</taxon>
        <taxon>Euteleostomi</taxon>
        <taxon>Amphibia</taxon>
        <taxon>Batrachia</taxon>
        <taxon>Anura</taxon>
        <taxon>Neobatrachia</taxon>
        <taxon>Ranoidea</taxon>
        <taxon>Ranidae</taxon>
        <taxon>Aquarana</taxon>
    </lineage>
</organism>
<evidence type="ECO:0000256" key="1">
    <source>
        <dbReference type="SAM" id="MobiDB-lite"/>
    </source>
</evidence>
<dbReference type="EMBL" id="KV987806">
    <property type="protein sequence ID" value="PIO14729.1"/>
    <property type="molecule type" value="Genomic_DNA"/>
</dbReference>
<evidence type="ECO:0000313" key="3">
    <source>
        <dbReference type="Proteomes" id="UP000228934"/>
    </source>
</evidence>
<dbReference type="Proteomes" id="UP000228934">
    <property type="component" value="Unassembled WGS sequence"/>
</dbReference>
<name>A0A2G9QGH6_AQUCT</name>
<feature type="non-terminal residue" evidence="2">
    <location>
        <position position="188"/>
    </location>
</feature>
<feature type="compositionally biased region" description="Polar residues" evidence="1">
    <location>
        <begin position="86"/>
        <end position="106"/>
    </location>
</feature>
<dbReference type="AlphaFoldDB" id="A0A2G9QGH6"/>
<evidence type="ECO:0000313" key="2">
    <source>
        <dbReference type="EMBL" id="PIO14729.1"/>
    </source>
</evidence>